<protein>
    <recommendedName>
        <fullName evidence="5">Integral membrane protein</fullName>
    </recommendedName>
</protein>
<keyword evidence="1" id="KW-0472">Membrane</keyword>
<feature type="transmembrane region" description="Helical" evidence="1">
    <location>
        <begin position="80"/>
        <end position="100"/>
    </location>
</feature>
<feature type="transmembrane region" description="Helical" evidence="1">
    <location>
        <begin position="139"/>
        <end position="159"/>
    </location>
</feature>
<name>A0ABR4DWH6_9PEZI</name>
<reference evidence="3 4" key="1">
    <citation type="submission" date="2024-03" db="EMBL/GenBank/DDBJ databases">
        <title>A high-quality draft genome sequence of Diaporthe vaccinii, a causative agent of upright dieback and viscid rot disease in cranberry plants.</title>
        <authorList>
            <person name="Sarrasin M."/>
            <person name="Lang B.F."/>
            <person name="Burger G."/>
        </authorList>
    </citation>
    <scope>NUCLEOTIDE SEQUENCE [LARGE SCALE GENOMIC DNA]</scope>
    <source>
        <strain evidence="3 4">IS7</strain>
    </source>
</reference>
<sequence>MAPSAFATLIRVLPLISSTAAFTCSIGQQFAMKSFQAPGISPEKVHAVWHAWFSSYKFIVLLSAPMHLTTIASSLINMRYSALPAFWWACCIIFVIGHAYPLEMGKRHFNETAERWGKRKPQEARAWVDEFVEANGSRLVFVDLPGWLTVVTVVIVNLGL</sequence>
<proteinExistence type="predicted"/>
<evidence type="ECO:0000313" key="4">
    <source>
        <dbReference type="Proteomes" id="UP001600888"/>
    </source>
</evidence>
<accession>A0ABR4DWH6</accession>
<keyword evidence="4" id="KW-1185">Reference proteome</keyword>
<feature type="chain" id="PRO_5046263658" description="Integral membrane protein" evidence="2">
    <location>
        <begin position="22"/>
        <end position="160"/>
    </location>
</feature>
<keyword evidence="1" id="KW-0812">Transmembrane</keyword>
<dbReference type="EMBL" id="JBAWTH010000151">
    <property type="protein sequence ID" value="KAL2274662.1"/>
    <property type="molecule type" value="Genomic_DNA"/>
</dbReference>
<keyword evidence="2" id="KW-0732">Signal</keyword>
<keyword evidence="1" id="KW-1133">Transmembrane helix</keyword>
<organism evidence="3 4">
    <name type="scientific">Diaporthe vaccinii</name>
    <dbReference type="NCBI Taxonomy" id="105482"/>
    <lineage>
        <taxon>Eukaryota</taxon>
        <taxon>Fungi</taxon>
        <taxon>Dikarya</taxon>
        <taxon>Ascomycota</taxon>
        <taxon>Pezizomycotina</taxon>
        <taxon>Sordariomycetes</taxon>
        <taxon>Sordariomycetidae</taxon>
        <taxon>Diaporthales</taxon>
        <taxon>Diaporthaceae</taxon>
        <taxon>Diaporthe</taxon>
        <taxon>Diaporthe eres species complex</taxon>
    </lineage>
</organism>
<evidence type="ECO:0008006" key="5">
    <source>
        <dbReference type="Google" id="ProtNLM"/>
    </source>
</evidence>
<evidence type="ECO:0000256" key="1">
    <source>
        <dbReference type="SAM" id="Phobius"/>
    </source>
</evidence>
<evidence type="ECO:0000313" key="3">
    <source>
        <dbReference type="EMBL" id="KAL2274662.1"/>
    </source>
</evidence>
<feature type="transmembrane region" description="Helical" evidence="1">
    <location>
        <begin position="47"/>
        <end position="68"/>
    </location>
</feature>
<dbReference type="Proteomes" id="UP001600888">
    <property type="component" value="Unassembled WGS sequence"/>
</dbReference>
<evidence type="ECO:0000256" key="2">
    <source>
        <dbReference type="SAM" id="SignalP"/>
    </source>
</evidence>
<comment type="caution">
    <text evidence="3">The sequence shown here is derived from an EMBL/GenBank/DDBJ whole genome shotgun (WGS) entry which is preliminary data.</text>
</comment>
<feature type="signal peptide" evidence="2">
    <location>
        <begin position="1"/>
        <end position="21"/>
    </location>
</feature>
<gene>
    <name evidence="3" type="ORF">FJTKL_03023</name>
</gene>